<dbReference type="AlphaFoldDB" id="A0A4U0UXJ2"/>
<feature type="compositionally biased region" description="Low complexity" evidence="1">
    <location>
        <begin position="22"/>
        <end position="36"/>
    </location>
</feature>
<sequence length="54" mass="5559">MDKIGYKFDYVILVKALRCGSTATTSMPSSSAEPSAFTGSRAVSAASNGPETQA</sequence>
<name>A0A4U0UXJ2_9PEZI</name>
<dbReference type="Proteomes" id="UP000310066">
    <property type="component" value="Unassembled WGS sequence"/>
</dbReference>
<feature type="compositionally biased region" description="Polar residues" evidence="1">
    <location>
        <begin position="45"/>
        <end position="54"/>
    </location>
</feature>
<proteinExistence type="predicted"/>
<organism evidence="2 3">
    <name type="scientific">Friedmanniomyces endolithicus</name>
    <dbReference type="NCBI Taxonomy" id="329885"/>
    <lineage>
        <taxon>Eukaryota</taxon>
        <taxon>Fungi</taxon>
        <taxon>Dikarya</taxon>
        <taxon>Ascomycota</taxon>
        <taxon>Pezizomycotina</taxon>
        <taxon>Dothideomycetes</taxon>
        <taxon>Dothideomycetidae</taxon>
        <taxon>Mycosphaerellales</taxon>
        <taxon>Teratosphaeriaceae</taxon>
        <taxon>Friedmanniomyces</taxon>
    </lineage>
</organism>
<evidence type="ECO:0000313" key="3">
    <source>
        <dbReference type="Proteomes" id="UP000310066"/>
    </source>
</evidence>
<evidence type="ECO:0000313" key="2">
    <source>
        <dbReference type="EMBL" id="TKA39956.1"/>
    </source>
</evidence>
<dbReference type="EMBL" id="NAJP01000036">
    <property type="protein sequence ID" value="TKA39956.1"/>
    <property type="molecule type" value="Genomic_DNA"/>
</dbReference>
<protein>
    <submittedName>
        <fullName evidence="2">Uncharacterized protein</fullName>
    </submittedName>
</protein>
<gene>
    <name evidence="2" type="ORF">B0A54_10308</name>
</gene>
<evidence type="ECO:0000256" key="1">
    <source>
        <dbReference type="SAM" id="MobiDB-lite"/>
    </source>
</evidence>
<accession>A0A4U0UXJ2</accession>
<reference evidence="2 3" key="1">
    <citation type="submission" date="2017-03" db="EMBL/GenBank/DDBJ databases">
        <title>Genomes of endolithic fungi from Antarctica.</title>
        <authorList>
            <person name="Coleine C."/>
            <person name="Masonjones S."/>
            <person name="Stajich J.E."/>
        </authorList>
    </citation>
    <scope>NUCLEOTIDE SEQUENCE [LARGE SCALE GENOMIC DNA]</scope>
    <source>
        <strain evidence="2 3">CCFEE 5311</strain>
    </source>
</reference>
<feature type="region of interest" description="Disordered" evidence="1">
    <location>
        <begin position="22"/>
        <end position="54"/>
    </location>
</feature>
<comment type="caution">
    <text evidence="2">The sequence shown here is derived from an EMBL/GenBank/DDBJ whole genome shotgun (WGS) entry which is preliminary data.</text>
</comment>